<evidence type="ECO:0000256" key="1">
    <source>
        <dbReference type="ARBA" id="ARBA00009902"/>
    </source>
</evidence>
<dbReference type="InterPro" id="IPR001362">
    <property type="entry name" value="Glyco_hydro_32"/>
</dbReference>
<dbReference type="Proteomes" id="UP000886520">
    <property type="component" value="Chromosome 16"/>
</dbReference>
<evidence type="ECO:0000259" key="6">
    <source>
        <dbReference type="Pfam" id="PF00251"/>
    </source>
</evidence>
<reference evidence="8" key="1">
    <citation type="submission" date="2021-01" db="EMBL/GenBank/DDBJ databases">
        <title>Adiantum capillus-veneris genome.</title>
        <authorList>
            <person name="Fang Y."/>
            <person name="Liao Q."/>
        </authorList>
    </citation>
    <scope>NUCLEOTIDE SEQUENCE</scope>
    <source>
        <strain evidence="8">H3</strain>
        <tissue evidence="8">Leaf</tissue>
    </source>
</reference>
<keyword evidence="3 4" id="KW-0326">Glycosidase</keyword>
<evidence type="ECO:0000256" key="5">
    <source>
        <dbReference type="SAM" id="SignalP"/>
    </source>
</evidence>
<keyword evidence="2 4" id="KW-0378">Hydrolase</keyword>
<protein>
    <recommendedName>
        <fullName evidence="10">Beta-fructofuranosidase</fullName>
    </recommendedName>
</protein>
<evidence type="ECO:0000313" key="9">
    <source>
        <dbReference type="Proteomes" id="UP000886520"/>
    </source>
</evidence>
<comment type="similarity">
    <text evidence="1 4">Belongs to the glycosyl hydrolase 32 family.</text>
</comment>
<sequence>MAMLLLCCRALMVALALLMLGVAELGSASHHVRFLAPSGSQLSASAAVAALPQPYRASFHFQPPDNWMNDPNGPMFYKGYYHLFYQWNPYAAVWGNITWGHAVSTDMIRWHILDLALLPDQWYDQYGCWSGSATFLNGKPVLLYTGWSNVSFSRDNQVQMQAMAIAVNYSDPLLRQWTKIPQNPILTAPDGINSTKFRDPTTGWLGKDDKWRMIVGAKRKHRGLAILYRSSDFVQWEKAKHPLHSVARTGMWECPDFYPMLASASRNGIDTSVTGPHVKHVLKVSLDDTKHDYYAVGTYVTGNDSFIPTNAKLDAGLGLRYDYGKYYASKTFFDDNKGRRILLGWVNESSIESADIAKNWSSMQGFPRIVWLDAENSERILQWPIDEIKSLYKQKNTLESMRLDIGPVVKVKTTNGAQLDIEVDFALPELKQAEKLEVNASSAQQLCSERASSRSGLVGPFGLLVLASEDQSEQTAVFFYIVSDGRGSWNALVCSDQSRSSLSTDPDKTAYGSFIPVFGNETTMSLRVLVDHSIVETFAQGGKVCITSRVYPTKAINEEAQVYVFNNGSVPIQLKKLTAWEMETVDIGPF</sequence>
<evidence type="ECO:0000259" key="7">
    <source>
        <dbReference type="Pfam" id="PF08244"/>
    </source>
</evidence>
<feature type="domain" description="Glycosyl hydrolase family 32 N-terminal" evidence="6">
    <location>
        <begin position="60"/>
        <end position="384"/>
    </location>
</feature>
<dbReference type="PROSITE" id="PS00609">
    <property type="entry name" value="GLYCOSYL_HYDROL_F32"/>
    <property type="match status" value="1"/>
</dbReference>
<evidence type="ECO:0000256" key="2">
    <source>
        <dbReference type="ARBA" id="ARBA00022801"/>
    </source>
</evidence>
<dbReference type="Gene3D" id="2.115.10.20">
    <property type="entry name" value="Glycosyl hydrolase domain, family 43"/>
    <property type="match status" value="1"/>
</dbReference>
<accession>A0A9D4ZAY3</accession>
<feature type="chain" id="PRO_5038735351" description="Beta-fructofuranosidase" evidence="5">
    <location>
        <begin position="24"/>
        <end position="590"/>
    </location>
</feature>
<dbReference type="GO" id="GO:0005975">
    <property type="term" value="P:carbohydrate metabolic process"/>
    <property type="evidence" value="ECO:0007669"/>
    <property type="project" value="InterPro"/>
</dbReference>
<dbReference type="InterPro" id="IPR013148">
    <property type="entry name" value="Glyco_hydro_32_N"/>
</dbReference>
<feature type="domain" description="Glycosyl hydrolase family 32 C-terminal" evidence="7">
    <location>
        <begin position="388"/>
        <end position="581"/>
    </location>
</feature>
<proteinExistence type="inferred from homology"/>
<dbReference type="Pfam" id="PF08244">
    <property type="entry name" value="Glyco_hydro_32C"/>
    <property type="match status" value="1"/>
</dbReference>
<dbReference type="Pfam" id="PF00251">
    <property type="entry name" value="Glyco_hydro_32N"/>
    <property type="match status" value="1"/>
</dbReference>
<dbReference type="InterPro" id="IPR013320">
    <property type="entry name" value="ConA-like_dom_sf"/>
</dbReference>
<dbReference type="Gene3D" id="2.60.120.560">
    <property type="entry name" value="Exo-inulinase, domain 1"/>
    <property type="match status" value="1"/>
</dbReference>
<dbReference type="GO" id="GO:0004553">
    <property type="term" value="F:hydrolase activity, hydrolyzing O-glycosyl compounds"/>
    <property type="evidence" value="ECO:0007669"/>
    <property type="project" value="InterPro"/>
</dbReference>
<evidence type="ECO:0000313" key="8">
    <source>
        <dbReference type="EMBL" id="KAI5068768.1"/>
    </source>
</evidence>
<name>A0A9D4ZAY3_ADICA</name>
<evidence type="ECO:0008006" key="10">
    <source>
        <dbReference type="Google" id="ProtNLM"/>
    </source>
</evidence>
<dbReference type="SMART" id="SM00640">
    <property type="entry name" value="Glyco_32"/>
    <property type="match status" value="1"/>
</dbReference>
<comment type="caution">
    <text evidence="8">The sequence shown here is derived from an EMBL/GenBank/DDBJ whole genome shotgun (WGS) entry which is preliminary data.</text>
</comment>
<dbReference type="SUPFAM" id="SSF75005">
    <property type="entry name" value="Arabinanase/levansucrase/invertase"/>
    <property type="match status" value="1"/>
</dbReference>
<dbReference type="InterPro" id="IPR018053">
    <property type="entry name" value="Glyco_hydro_32_AS"/>
</dbReference>
<keyword evidence="5" id="KW-0732">Signal</keyword>
<dbReference type="InterPro" id="IPR050551">
    <property type="entry name" value="Fructan_Metab_Enzymes"/>
</dbReference>
<evidence type="ECO:0000256" key="4">
    <source>
        <dbReference type="RuleBase" id="RU362110"/>
    </source>
</evidence>
<dbReference type="CDD" id="cd18624">
    <property type="entry name" value="GH32_Fruct1-like"/>
    <property type="match status" value="1"/>
</dbReference>
<dbReference type="SUPFAM" id="SSF49899">
    <property type="entry name" value="Concanavalin A-like lectins/glucanases"/>
    <property type="match status" value="1"/>
</dbReference>
<dbReference type="EMBL" id="JABFUD020000016">
    <property type="protein sequence ID" value="KAI5068768.1"/>
    <property type="molecule type" value="Genomic_DNA"/>
</dbReference>
<feature type="signal peptide" evidence="5">
    <location>
        <begin position="1"/>
        <end position="23"/>
    </location>
</feature>
<evidence type="ECO:0000256" key="3">
    <source>
        <dbReference type="ARBA" id="ARBA00023295"/>
    </source>
</evidence>
<dbReference type="OrthoDB" id="202537at2759"/>
<dbReference type="AlphaFoldDB" id="A0A9D4ZAY3"/>
<dbReference type="InterPro" id="IPR023296">
    <property type="entry name" value="Glyco_hydro_beta-prop_sf"/>
</dbReference>
<organism evidence="8 9">
    <name type="scientific">Adiantum capillus-veneris</name>
    <name type="common">Maidenhair fern</name>
    <dbReference type="NCBI Taxonomy" id="13818"/>
    <lineage>
        <taxon>Eukaryota</taxon>
        <taxon>Viridiplantae</taxon>
        <taxon>Streptophyta</taxon>
        <taxon>Embryophyta</taxon>
        <taxon>Tracheophyta</taxon>
        <taxon>Polypodiopsida</taxon>
        <taxon>Polypodiidae</taxon>
        <taxon>Polypodiales</taxon>
        <taxon>Pteridineae</taxon>
        <taxon>Pteridaceae</taxon>
        <taxon>Vittarioideae</taxon>
        <taxon>Adiantum</taxon>
    </lineage>
</organism>
<keyword evidence="9" id="KW-1185">Reference proteome</keyword>
<dbReference type="PANTHER" id="PTHR31953">
    <property type="entry name" value="BETA-FRUCTOFURANOSIDASE, INSOLUBLE ISOENZYME CWINV1-RELATED"/>
    <property type="match status" value="1"/>
</dbReference>
<dbReference type="InterPro" id="IPR013189">
    <property type="entry name" value="Glyco_hydro_32_C"/>
</dbReference>
<gene>
    <name evidence="8" type="ORF">GOP47_0017113</name>
</gene>
<dbReference type="FunFam" id="2.60.120.560:FF:000002">
    <property type="entry name" value="Beta-fructofuranosidase, insoluble isoenzyme CWINV1"/>
    <property type="match status" value="1"/>
</dbReference>